<protein>
    <submittedName>
        <fullName evidence="1">Uncharacterized protein</fullName>
    </submittedName>
</protein>
<name>A0A1Y5DYB0_COLPS</name>
<dbReference type="Gene3D" id="3.10.450.50">
    <property type="match status" value="1"/>
</dbReference>
<gene>
    <name evidence="1" type="ORF">A9Q75_17895</name>
</gene>
<reference evidence="2" key="1">
    <citation type="journal article" date="2017" name="Proc. Natl. Acad. Sci. U.S.A.">
        <title>Simulation of Deepwater Horizon oil plume reveals substrate specialization within a complex community of hydrocarbon degraders.</title>
        <authorList>
            <person name="Hu P."/>
            <person name="Dubinsky E.A."/>
            <person name="Probst A.J."/>
            <person name="Wang J."/>
            <person name="Sieber C.M.K."/>
            <person name="Tom L.M."/>
            <person name="Gardinali P."/>
            <person name="Banfield J.F."/>
            <person name="Atlas R.M."/>
            <person name="Andersen G.L."/>
        </authorList>
    </citation>
    <scope>NUCLEOTIDE SEQUENCE [LARGE SCALE GENOMIC DNA]</scope>
</reference>
<dbReference type="SUPFAM" id="SSF54427">
    <property type="entry name" value="NTF2-like"/>
    <property type="match status" value="1"/>
</dbReference>
<accession>A0A1Y5DYB0</accession>
<dbReference type="EMBL" id="MAAF01000110">
    <property type="protein sequence ID" value="OUR75523.1"/>
    <property type="molecule type" value="Genomic_DNA"/>
</dbReference>
<evidence type="ECO:0000313" key="2">
    <source>
        <dbReference type="Proteomes" id="UP000243053"/>
    </source>
</evidence>
<dbReference type="AlphaFoldDB" id="A0A1Y5DYB0"/>
<dbReference type="Proteomes" id="UP000243053">
    <property type="component" value="Unassembled WGS sequence"/>
</dbReference>
<dbReference type="InterPro" id="IPR032710">
    <property type="entry name" value="NTF2-like_dom_sf"/>
</dbReference>
<sequence>MFQCYPQLGDTFYNQLVPINLGEYAIKLADIVQRGWEAVGSVEFDTLVKDYVEGMTFNMPRQGDILEGRQEFSSSLDDLGSILPTEFEIMELRQL</sequence>
<organism evidence="1 2">
    <name type="scientific">Colwellia psychrerythraea</name>
    <name type="common">Vibrio psychroerythus</name>
    <dbReference type="NCBI Taxonomy" id="28229"/>
    <lineage>
        <taxon>Bacteria</taxon>
        <taxon>Pseudomonadati</taxon>
        <taxon>Pseudomonadota</taxon>
        <taxon>Gammaproteobacteria</taxon>
        <taxon>Alteromonadales</taxon>
        <taxon>Colwelliaceae</taxon>
        <taxon>Colwellia</taxon>
    </lineage>
</organism>
<evidence type="ECO:0000313" key="1">
    <source>
        <dbReference type="EMBL" id="OUR75523.1"/>
    </source>
</evidence>
<comment type="caution">
    <text evidence="1">The sequence shown here is derived from an EMBL/GenBank/DDBJ whole genome shotgun (WGS) entry which is preliminary data.</text>
</comment>
<proteinExistence type="predicted"/>